<keyword evidence="1" id="KW-0812">Transmembrane</keyword>
<accession>A0AAQ4EUT9</accession>
<feature type="transmembrane region" description="Helical" evidence="1">
    <location>
        <begin position="335"/>
        <end position="356"/>
    </location>
</feature>
<dbReference type="AlphaFoldDB" id="A0AAQ4EUT9"/>
<evidence type="ECO:0000313" key="3">
    <source>
        <dbReference type="Proteomes" id="UP001321473"/>
    </source>
</evidence>
<keyword evidence="1" id="KW-0472">Membrane</keyword>
<feature type="transmembrane region" description="Helical" evidence="1">
    <location>
        <begin position="418"/>
        <end position="442"/>
    </location>
</feature>
<comment type="caution">
    <text evidence="2">The sequence shown here is derived from an EMBL/GenBank/DDBJ whole genome shotgun (WGS) entry which is preliminary data.</text>
</comment>
<keyword evidence="1" id="KW-1133">Transmembrane helix</keyword>
<name>A0AAQ4EUT9_AMBAM</name>
<dbReference type="InterPro" id="IPR027417">
    <property type="entry name" value="P-loop_NTPase"/>
</dbReference>
<feature type="transmembrane region" description="Helical" evidence="1">
    <location>
        <begin position="24"/>
        <end position="44"/>
    </location>
</feature>
<feature type="transmembrane region" description="Helical" evidence="1">
    <location>
        <begin position="376"/>
        <end position="398"/>
    </location>
</feature>
<keyword evidence="3" id="KW-1185">Reference proteome</keyword>
<dbReference type="InterPro" id="IPR026082">
    <property type="entry name" value="ABCA"/>
</dbReference>
<dbReference type="Proteomes" id="UP001321473">
    <property type="component" value="Unassembled WGS sequence"/>
</dbReference>
<dbReference type="SUPFAM" id="SSF52540">
    <property type="entry name" value="P-loop containing nucleoside triphosphate hydrolases"/>
    <property type="match status" value="1"/>
</dbReference>
<proteinExistence type="predicted"/>
<evidence type="ECO:0000313" key="2">
    <source>
        <dbReference type="EMBL" id="KAK8778549.1"/>
    </source>
</evidence>
<dbReference type="PANTHER" id="PTHR19229">
    <property type="entry name" value="ATP-BINDING CASSETTE TRANSPORTER SUBFAMILY A ABCA"/>
    <property type="match status" value="1"/>
</dbReference>
<feature type="transmembrane region" description="Helical" evidence="1">
    <location>
        <begin position="265"/>
        <end position="284"/>
    </location>
</feature>
<gene>
    <name evidence="2" type="ORF">V5799_020112</name>
</gene>
<dbReference type="PANTHER" id="PTHR19229:SF250">
    <property type="entry name" value="ABC TRANSPORTER DOMAIN-CONTAINING PROTEIN-RELATED"/>
    <property type="match status" value="1"/>
</dbReference>
<organism evidence="2 3">
    <name type="scientific">Amblyomma americanum</name>
    <name type="common">Lone star tick</name>
    <dbReference type="NCBI Taxonomy" id="6943"/>
    <lineage>
        <taxon>Eukaryota</taxon>
        <taxon>Metazoa</taxon>
        <taxon>Ecdysozoa</taxon>
        <taxon>Arthropoda</taxon>
        <taxon>Chelicerata</taxon>
        <taxon>Arachnida</taxon>
        <taxon>Acari</taxon>
        <taxon>Parasitiformes</taxon>
        <taxon>Ixodida</taxon>
        <taxon>Ixodoidea</taxon>
        <taxon>Ixodidae</taxon>
        <taxon>Amblyomminae</taxon>
        <taxon>Amblyomma</taxon>
    </lineage>
</organism>
<sequence>MGLWWTHLWLLLWKCYVIVVKRHWLAFVLELLAPAMVSLTLVFARHNMNFTSVRNVTHYEPFNVQSLPTRFHVPPASAPRWVLLFAPITNATAAVLGALAESSVPPLMVQGFKTEEDMEEHYLSAMAHRDSILGGVVFVGLHPNSSNSLPLDIHFKIRLKAAPRMKLSQAEPFQSWNTDSNFPMLPLFSPRHPETKFDGSPVTFVQVICRRAGYVAEGFLYLQRQLFQRTIEFLMAQEMHYPHERPPPTQLELQRFPLPPHTVDSFYFVIQYFLPIIVLLSYIFPSLSAVRQVGYEKESGMKQDSSFIKTARMSECVLCHQDLLEMMGVNPWLNYAAWFLTTLAVMTASSALLVLVIKMPLSSNGPVLHHCNPLVIFLMLVTYSASTTSFSFFVGSFFNNGDGVQWHNIGVNPSPGQGLSMLSVILLLFFDSIMYTVVLWYVEVLAASQPRISWRRSLIKLKKVPHSDAHEQAFNLLVLLNMVPKTDTFAKHLSGGMKRKLSIAVALIGHSKVPLVARLAH</sequence>
<dbReference type="EMBL" id="JARKHS020010623">
    <property type="protein sequence ID" value="KAK8778549.1"/>
    <property type="molecule type" value="Genomic_DNA"/>
</dbReference>
<evidence type="ECO:0000256" key="1">
    <source>
        <dbReference type="SAM" id="Phobius"/>
    </source>
</evidence>
<dbReference type="GO" id="GO:0016020">
    <property type="term" value="C:membrane"/>
    <property type="evidence" value="ECO:0007669"/>
    <property type="project" value="InterPro"/>
</dbReference>
<reference evidence="2 3" key="1">
    <citation type="journal article" date="2023" name="Arcadia Sci">
        <title>De novo assembly of a long-read Amblyomma americanum tick genome.</title>
        <authorList>
            <person name="Chou S."/>
            <person name="Poskanzer K.E."/>
            <person name="Rollins M."/>
            <person name="Thuy-Boun P.S."/>
        </authorList>
    </citation>
    <scope>NUCLEOTIDE SEQUENCE [LARGE SCALE GENOMIC DNA]</scope>
    <source>
        <strain evidence="2">F_SG_1</strain>
        <tissue evidence="2">Salivary glands</tissue>
    </source>
</reference>
<dbReference type="GO" id="GO:0005319">
    <property type="term" value="F:lipid transporter activity"/>
    <property type="evidence" value="ECO:0007669"/>
    <property type="project" value="TreeGrafter"/>
</dbReference>
<protein>
    <submittedName>
        <fullName evidence="2">Uncharacterized protein</fullName>
    </submittedName>
</protein>
<dbReference type="GO" id="GO:0140359">
    <property type="term" value="F:ABC-type transporter activity"/>
    <property type="evidence" value="ECO:0007669"/>
    <property type="project" value="InterPro"/>
</dbReference>